<feature type="domain" description="GS catalytic" evidence="5">
    <location>
        <begin position="134"/>
        <end position="484"/>
    </location>
</feature>
<dbReference type="Gene3D" id="3.30.590.10">
    <property type="entry name" value="Glutamine synthetase/guanido kinase, catalytic domain"/>
    <property type="match status" value="1"/>
</dbReference>
<dbReference type="InterPro" id="IPR036651">
    <property type="entry name" value="Gln_synt_N_sf"/>
</dbReference>
<reference evidence="6 7" key="1">
    <citation type="submission" date="2019-02" db="EMBL/GenBank/DDBJ databases">
        <title>Genomic Encyclopedia of Type Strains, Phase IV (KMG-IV): sequencing the most valuable type-strain genomes for metagenomic binning, comparative biology and taxonomic classification.</title>
        <authorList>
            <person name="Goeker M."/>
        </authorList>
    </citation>
    <scope>NUCLEOTIDE SEQUENCE [LARGE SCALE GENOMIC DNA]</scope>
    <source>
        <strain evidence="6 7">DSM 21056</strain>
    </source>
</reference>
<dbReference type="PANTHER" id="PTHR43785:SF14">
    <property type="entry name" value="GLUTAMINE SYNTHETASE"/>
    <property type="match status" value="1"/>
</dbReference>
<dbReference type="PROSITE" id="PS51987">
    <property type="entry name" value="GS_CATALYTIC"/>
    <property type="match status" value="1"/>
</dbReference>
<comment type="similarity">
    <text evidence="2 3">Belongs to the glutamine synthetase family.</text>
</comment>
<protein>
    <submittedName>
        <fullName evidence="6">Glutamine synthetase</fullName>
    </submittedName>
</protein>
<dbReference type="PANTHER" id="PTHR43785">
    <property type="entry name" value="GAMMA-GLUTAMYLPUTRESCINE SYNTHETASE"/>
    <property type="match status" value="1"/>
</dbReference>
<name>A0A4Q8D1Q1_9GAMM</name>
<proteinExistence type="inferred from homology"/>
<dbReference type="InterPro" id="IPR014746">
    <property type="entry name" value="Gln_synth/guanido_kin_cat_dom"/>
</dbReference>
<dbReference type="GO" id="GO:0004356">
    <property type="term" value="F:glutamine synthetase activity"/>
    <property type="evidence" value="ECO:0007669"/>
    <property type="project" value="InterPro"/>
</dbReference>
<feature type="region of interest" description="Disordered" evidence="4">
    <location>
        <begin position="1"/>
        <end position="25"/>
    </location>
</feature>
<dbReference type="EMBL" id="SHLI01000001">
    <property type="protein sequence ID" value="RZU99197.1"/>
    <property type="molecule type" value="Genomic_DNA"/>
</dbReference>
<comment type="caution">
    <text evidence="6">The sequence shown here is derived from an EMBL/GenBank/DDBJ whole genome shotgun (WGS) entry which is preliminary data.</text>
</comment>
<keyword evidence="7" id="KW-1185">Reference proteome</keyword>
<sequence>MSATISDQRINRLIESGNPSPGAPADIVEDPERVAAVKAELQAAGVEYCYASYVDIHGRPKAKCTPIEKFEKMCAGSELFTVGAMEGMGLSGPQEDECAAVPDLDTGVILPWDRSRAWFTGQLYYHGEPYPNDSRVILKRMVERAEARGIRVNLGFEPEYYVLRGESGNGLDTITQDYFGVCPAYDIDLTEDAFPYLSRMRKYMDELGWNVYSFDQEGGNGQYEFDFGYTDIMSSADQFVFMRLMAKRVAHDFNARASFMPKPFATEFRSGAHFNISLEDMETGENLFAPGDNPDPMAQMHGINFSRLAFNFTAGVLRHAGAITALTCPTYNSYQGLLAQGEMVDQSWAPVVIAYGRNNRSAMLRMPANRYCIENRAPDMSCNPYLAAAMHIAAGLEGIDEDLDPGKPLNDNAYDLGDMPLSEQKEALLPRTLLHALEAFDADPLVEDVLGEFKSIYVRQKLGEWESEFYRIGDEHRRRTLWTV</sequence>
<keyword evidence="1" id="KW-0436">Ligase</keyword>
<dbReference type="OrthoDB" id="9789509at2"/>
<dbReference type="SUPFAM" id="SSF55931">
    <property type="entry name" value="Glutamine synthetase/guanido kinase"/>
    <property type="match status" value="1"/>
</dbReference>
<dbReference type="Pfam" id="PF00120">
    <property type="entry name" value="Gln-synt_C"/>
    <property type="match status" value="1"/>
</dbReference>
<dbReference type="AlphaFoldDB" id="A0A4Q8D1Q1"/>
<gene>
    <name evidence="6" type="ORF">EV698_1478</name>
</gene>
<dbReference type="Gene3D" id="3.10.20.70">
    <property type="entry name" value="Glutamine synthetase, N-terminal domain"/>
    <property type="match status" value="1"/>
</dbReference>
<dbReference type="RefSeq" id="WP_130503446.1">
    <property type="nucleotide sequence ID" value="NZ_SHLI01000001.1"/>
</dbReference>
<evidence type="ECO:0000259" key="5">
    <source>
        <dbReference type="PROSITE" id="PS51987"/>
    </source>
</evidence>
<dbReference type="GO" id="GO:0006542">
    <property type="term" value="P:glutamine biosynthetic process"/>
    <property type="evidence" value="ECO:0007669"/>
    <property type="project" value="InterPro"/>
</dbReference>
<dbReference type="SMART" id="SM01230">
    <property type="entry name" value="Gln-synt_C"/>
    <property type="match status" value="1"/>
</dbReference>
<evidence type="ECO:0000313" key="7">
    <source>
        <dbReference type="Proteomes" id="UP000292298"/>
    </source>
</evidence>
<evidence type="ECO:0000256" key="3">
    <source>
        <dbReference type="RuleBase" id="RU000384"/>
    </source>
</evidence>
<dbReference type="SUPFAM" id="SSF54368">
    <property type="entry name" value="Glutamine synthetase, N-terminal domain"/>
    <property type="match status" value="1"/>
</dbReference>
<accession>A0A4Q8D1Q1</accession>
<evidence type="ECO:0000313" key="6">
    <source>
        <dbReference type="EMBL" id="RZU99197.1"/>
    </source>
</evidence>
<evidence type="ECO:0000256" key="2">
    <source>
        <dbReference type="PROSITE-ProRule" id="PRU01331"/>
    </source>
</evidence>
<dbReference type="Proteomes" id="UP000292298">
    <property type="component" value="Unassembled WGS sequence"/>
</dbReference>
<evidence type="ECO:0000256" key="4">
    <source>
        <dbReference type="SAM" id="MobiDB-lite"/>
    </source>
</evidence>
<organism evidence="6 7">
    <name type="scientific">Spiribacter vilamensis</name>
    <dbReference type="NCBI Taxonomy" id="531306"/>
    <lineage>
        <taxon>Bacteria</taxon>
        <taxon>Pseudomonadati</taxon>
        <taxon>Pseudomonadota</taxon>
        <taxon>Gammaproteobacteria</taxon>
        <taxon>Chromatiales</taxon>
        <taxon>Ectothiorhodospiraceae</taxon>
        <taxon>Spiribacter</taxon>
    </lineage>
</organism>
<dbReference type="InterPro" id="IPR008146">
    <property type="entry name" value="Gln_synth_cat_dom"/>
</dbReference>
<evidence type="ECO:0000256" key="1">
    <source>
        <dbReference type="ARBA" id="ARBA00022598"/>
    </source>
</evidence>